<dbReference type="PANTHER" id="PTHR43046:SF14">
    <property type="entry name" value="MUTT_NUDIX FAMILY PROTEIN"/>
    <property type="match status" value="1"/>
</dbReference>
<proteinExistence type="predicted"/>
<dbReference type="SUPFAM" id="SSF55811">
    <property type="entry name" value="Nudix"/>
    <property type="match status" value="1"/>
</dbReference>
<dbReference type="PROSITE" id="PS00893">
    <property type="entry name" value="NUDIX_BOX"/>
    <property type="match status" value="1"/>
</dbReference>
<dbReference type="Proteomes" id="UP000554837">
    <property type="component" value="Unassembled WGS sequence"/>
</dbReference>
<dbReference type="AlphaFoldDB" id="A0A840S1K0"/>
<protein>
    <submittedName>
        <fullName evidence="4">8-oxo-dGTP pyrophosphatase MutT (NUDIX family)</fullName>
    </submittedName>
</protein>
<dbReference type="PROSITE" id="PS51462">
    <property type="entry name" value="NUDIX"/>
    <property type="match status" value="1"/>
</dbReference>
<dbReference type="PANTHER" id="PTHR43046">
    <property type="entry name" value="GDP-MANNOSE MANNOSYL HYDROLASE"/>
    <property type="match status" value="1"/>
</dbReference>
<dbReference type="OrthoDB" id="8594221at2"/>
<dbReference type="Gene3D" id="3.90.79.10">
    <property type="entry name" value="Nucleoside Triphosphate Pyrophosphohydrolase"/>
    <property type="match status" value="1"/>
</dbReference>
<comment type="cofactor">
    <cofactor evidence="1">
        <name>Mg(2+)</name>
        <dbReference type="ChEBI" id="CHEBI:18420"/>
    </cofactor>
</comment>
<feature type="domain" description="Nudix hydrolase" evidence="3">
    <location>
        <begin position="7"/>
        <end position="142"/>
    </location>
</feature>
<evidence type="ECO:0000256" key="1">
    <source>
        <dbReference type="ARBA" id="ARBA00001946"/>
    </source>
</evidence>
<dbReference type="GO" id="GO:0016787">
    <property type="term" value="F:hydrolase activity"/>
    <property type="evidence" value="ECO:0007669"/>
    <property type="project" value="UniProtKB-KW"/>
</dbReference>
<dbReference type="RefSeq" id="WP_138857955.1">
    <property type="nucleotide sequence ID" value="NZ_CP040709.1"/>
</dbReference>
<sequence>MGTHEVRWRPNVTVAAYIEQDGRLLMVREHTSRDGIRINNAAGHLEAEETPLEAVCREVLEETGHRFEPQAILGFYLSDIRRQGGEVVRFLRIAFVGSVGPREVEQLDEPIIETLWLTPQELRARAAELRSPLILRGLDDYEAGRRFPLDLIWSAE</sequence>
<comment type="caution">
    <text evidence="4">The sequence shown here is derived from an EMBL/GenBank/DDBJ whole genome shotgun (WGS) entry which is preliminary data.</text>
</comment>
<name>A0A840S1K0_9BURK</name>
<gene>
    <name evidence="4" type="ORF">HNQ51_000249</name>
</gene>
<dbReference type="EMBL" id="JACHHO010000001">
    <property type="protein sequence ID" value="MBB5202956.1"/>
    <property type="molecule type" value="Genomic_DNA"/>
</dbReference>
<accession>A0A840S1K0</accession>
<evidence type="ECO:0000313" key="4">
    <source>
        <dbReference type="EMBL" id="MBB5202956.1"/>
    </source>
</evidence>
<evidence type="ECO:0000313" key="5">
    <source>
        <dbReference type="Proteomes" id="UP000554837"/>
    </source>
</evidence>
<organism evidence="4 5">
    <name type="scientific">Inhella inkyongensis</name>
    <dbReference type="NCBI Taxonomy" id="392593"/>
    <lineage>
        <taxon>Bacteria</taxon>
        <taxon>Pseudomonadati</taxon>
        <taxon>Pseudomonadota</taxon>
        <taxon>Betaproteobacteria</taxon>
        <taxon>Burkholderiales</taxon>
        <taxon>Sphaerotilaceae</taxon>
        <taxon>Inhella</taxon>
    </lineage>
</organism>
<reference evidence="4 5" key="1">
    <citation type="submission" date="2020-08" db="EMBL/GenBank/DDBJ databases">
        <title>Genomic Encyclopedia of Type Strains, Phase IV (KMG-IV): sequencing the most valuable type-strain genomes for metagenomic binning, comparative biology and taxonomic classification.</title>
        <authorList>
            <person name="Goeker M."/>
        </authorList>
    </citation>
    <scope>NUCLEOTIDE SEQUENCE [LARGE SCALE GENOMIC DNA]</scope>
    <source>
        <strain evidence="4 5">DSM 23958</strain>
    </source>
</reference>
<dbReference type="InterPro" id="IPR000086">
    <property type="entry name" value="NUDIX_hydrolase_dom"/>
</dbReference>
<dbReference type="InterPro" id="IPR015797">
    <property type="entry name" value="NUDIX_hydrolase-like_dom_sf"/>
</dbReference>
<dbReference type="Pfam" id="PF00293">
    <property type="entry name" value="NUDIX"/>
    <property type="match status" value="1"/>
</dbReference>
<dbReference type="InterPro" id="IPR020084">
    <property type="entry name" value="NUDIX_hydrolase_CS"/>
</dbReference>
<keyword evidence="5" id="KW-1185">Reference proteome</keyword>
<evidence type="ECO:0000256" key="2">
    <source>
        <dbReference type="ARBA" id="ARBA00022801"/>
    </source>
</evidence>
<keyword evidence="2" id="KW-0378">Hydrolase</keyword>
<evidence type="ECO:0000259" key="3">
    <source>
        <dbReference type="PROSITE" id="PS51462"/>
    </source>
</evidence>